<comment type="caution">
    <text evidence="2">The sequence shown here is derived from an EMBL/GenBank/DDBJ whole genome shotgun (WGS) entry which is preliminary data.</text>
</comment>
<accession>A0A699TAE0</accession>
<organism evidence="2">
    <name type="scientific">Tanacetum cinerariifolium</name>
    <name type="common">Dalmatian daisy</name>
    <name type="synonym">Chrysanthemum cinerariifolium</name>
    <dbReference type="NCBI Taxonomy" id="118510"/>
    <lineage>
        <taxon>Eukaryota</taxon>
        <taxon>Viridiplantae</taxon>
        <taxon>Streptophyta</taxon>
        <taxon>Embryophyta</taxon>
        <taxon>Tracheophyta</taxon>
        <taxon>Spermatophyta</taxon>
        <taxon>Magnoliopsida</taxon>
        <taxon>eudicotyledons</taxon>
        <taxon>Gunneridae</taxon>
        <taxon>Pentapetalae</taxon>
        <taxon>asterids</taxon>
        <taxon>campanulids</taxon>
        <taxon>Asterales</taxon>
        <taxon>Asteraceae</taxon>
        <taxon>Asteroideae</taxon>
        <taxon>Anthemideae</taxon>
        <taxon>Anthemidinae</taxon>
        <taxon>Tanacetum</taxon>
    </lineage>
</organism>
<gene>
    <name evidence="2" type="ORF">Tci_878347</name>
</gene>
<sequence>GGYHVVPPPTTGTFMPPKPDLVFHTAPIVVETDHFAFTVQLSPTKPAQDLSHINRPITPIIDDWVSDSKDESDTKAPQIVPSFVQSSEQVKTSRHSIQPVETSIPAATPTPANPKSNSSGKRRKSLFCVQECGPFDKRL</sequence>
<feature type="non-terminal residue" evidence="2">
    <location>
        <position position="1"/>
    </location>
</feature>
<name>A0A699TAE0_TANCI</name>
<proteinExistence type="predicted"/>
<evidence type="ECO:0000256" key="1">
    <source>
        <dbReference type="SAM" id="MobiDB-lite"/>
    </source>
</evidence>
<protein>
    <submittedName>
        <fullName evidence="2">Uncharacterized protein</fullName>
    </submittedName>
</protein>
<dbReference type="EMBL" id="BKCJ011224491">
    <property type="protein sequence ID" value="GFD06378.1"/>
    <property type="molecule type" value="Genomic_DNA"/>
</dbReference>
<feature type="compositionally biased region" description="Polar residues" evidence="1">
    <location>
        <begin position="83"/>
        <end position="101"/>
    </location>
</feature>
<reference evidence="2" key="1">
    <citation type="journal article" date="2019" name="Sci. Rep.">
        <title>Draft genome of Tanacetum cinerariifolium, the natural source of mosquito coil.</title>
        <authorList>
            <person name="Yamashiro T."/>
            <person name="Shiraishi A."/>
            <person name="Satake H."/>
            <person name="Nakayama K."/>
        </authorList>
    </citation>
    <scope>NUCLEOTIDE SEQUENCE</scope>
</reference>
<evidence type="ECO:0000313" key="2">
    <source>
        <dbReference type="EMBL" id="GFD06378.1"/>
    </source>
</evidence>
<feature type="region of interest" description="Disordered" evidence="1">
    <location>
        <begin position="64"/>
        <end position="123"/>
    </location>
</feature>
<dbReference type="AlphaFoldDB" id="A0A699TAE0"/>